<dbReference type="AlphaFoldDB" id="A0A1H8J4K3"/>
<dbReference type="RefSeq" id="WP_090634966.1">
    <property type="nucleotide sequence ID" value="NZ_FOCP01000054.1"/>
</dbReference>
<name>A0A1H8J4K3_9PROT</name>
<dbReference type="Proteomes" id="UP000199459">
    <property type="component" value="Unassembled WGS sequence"/>
</dbReference>
<organism evidence="1 2">
    <name type="scientific">Nitrosomonas marina</name>
    <dbReference type="NCBI Taxonomy" id="917"/>
    <lineage>
        <taxon>Bacteria</taxon>
        <taxon>Pseudomonadati</taxon>
        <taxon>Pseudomonadota</taxon>
        <taxon>Betaproteobacteria</taxon>
        <taxon>Nitrosomonadales</taxon>
        <taxon>Nitrosomonadaceae</taxon>
        <taxon>Nitrosomonas</taxon>
    </lineage>
</organism>
<evidence type="ECO:0000313" key="1">
    <source>
        <dbReference type="EMBL" id="SEN75589.1"/>
    </source>
</evidence>
<protein>
    <submittedName>
        <fullName evidence="1">Uncharacterized protein</fullName>
    </submittedName>
</protein>
<reference evidence="1 2" key="1">
    <citation type="submission" date="2016-10" db="EMBL/GenBank/DDBJ databases">
        <authorList>
            <person name="de Groot N.N."/>
        </authorList>
    </citation>
    <scope>NUCLEOTIDE SEQUENCE [LARGE SCALE GENOMIC DNA]</scope>
    <source>
        <strain evidence="1 2">Nm22</strain>
    </source>
</reference>
<sequence length="84" mass="9584">MDNLDRIQEKILLLLATTPLSTEKIATTVFIDEPLAEFHIAELAEQEYITSLFDAFSSVSDAPDMVWIIEQKGRKYLLDRGLLK</sequence>
<proteinExistence type="predicted"/>
<evidence type="ECO:0000313" key="2">
    <source>
        <dbReference type="Proteomes" id="UP000199459"/>
    </source>
</evidence>
<dbReference type="EMBL" id="FOCP01000054">
    <property type="protein sequence ID" value="SEN75589.1"/>
    <property type="molecule type" value="Genomic_DNA"/>
</dbReference>
<gene>
    <name evidence="1" type="ORF">SAMN05216325_1541</name>
</gene>
<dbReference type="OrthoDB" id="8551502at2"/>
<accession>A0A1H8J4K3</accession>